<dbReference type="PROSITE" id="PS00518">
    <property type="entry name" value="ZF_RING_1"/>
    <property type="match status" value="1"/>
</dbReference>
<dbReference type="SUPFAM" id="SSF57903">
    <property type="entry name" value="FYVE/PHD zinc finger"/>
    <property type="match status" value="1"/>
</dbReference>
<dbReference type="CDD" id="cd16574">
    <property type="entry name" value="RING-HC_Topors"/>
    <property type="match status" value="1"/>
</dbReference>
<evidence type="ECO:0000313" key="9">
    <source>
        <dbReference type="Proteomes" id="UP001187192"/>
    </source>
</evidence>
<dbReference type="InterPro" id="IPR017907">
    <property type="entry name" value="Znf_RING_CS"/>
</dbReference>
<dbReference type="InterPro" id="IPR001965">
    <property type="entry name" value="Znf_PHD"/>
</dbReference>
<dbReference type="SMART" id="SM00184">
    <property type="entry name" value="RING"/>
    <property type="match status" value="2"/>
</dbReference>
<feature type="region of interest" description="Disordered" evidence="5">
    <location>
        <begin position="214"/>
        <end position="245"/>
    </location>
</feature>
<dbReference type="PANTHER" id="PTHR47177:SF4">
    <property type="entry name" value="OS06G0283200 PROTEIN"/>
    <property type="match status" value="1"/>
</dbReference>
<feature type="compositionally biased region" description="Low complexity" evidence="5">
    <location>
        <begin position="231"/>
        <end position="241"/>
    </location>
</feature>
<dbReference type="PROSITE" id="PS50089">
    <property type="entry name" value="ZF_RING_2"/>
    <property type="match status" value="1"/>
</dbReference>
<evidence type="ECO:0000256" key="2">
    <source>
        <dbReference type="ARBA" id="ARBA00022771"/>
    </source>
</evidence>
<evidence type="ECO:0000259" key="7">
    <source>
        <dbReference type="PROSITE" id="PS50089"/>
    </source>
</evidence>
<evidence type="ECO:0000256" key="1">
    <source>
        <dbReference type="ARBA" id="ARBA00022723"/>
    </source>
</evidence>
<dbReference type="InterPro" id="IPR019787">
    <property type="entry name" value="Znf_PHD-finger"/>
</dbReference>
<keyword evidence="1" id="KW-0479">Metal-binding</keyword>
<dbReference type="SMART" id="SM00249">
    <property type="entry name" value="PHD"/>
    <property type="match status" value="1"/>
</dbReference>
<dbReference type="Gene3D" id="3.30.40.10">
    <property type="entry name" value="Zinc/RING finger domain, C3HC4 (zinc finger)"/>
    <property type="match status" value="2"/>
</dbReference>
<proteinExistence type="predicted"/>
<evidence type="ECO:0000256" key="5">
    <source>
        <dbReference type="SAM" id="MobiDB-lite"/>
    </source>
</evidence>
<evidence type="ECO:0000256" key="4">
    <source>
        <dbReference type="PROSITE-ProRule" id="PRU00175"/>
    </source>
</evidence>
<reference evidence="8" key="1">
    <citation type="submission" date="2023-07" db="EMBL/GenBank/DDBJ databases">
        <title>draft genome sequence of fig (Ficus carica).</title>
        <authorList>
            <person name="Takahashi T."/>
            <person name="Nishimura K."/>
        </authorList>
    </citation>
    <scope>NUCLEOTIDE SEQUENCE</scope>
</reference>
<feature type="region of interest" description="Disordered" evidence="5">
    <location>
        <begin position="1"/>
        <end position="46"/>
    </location>
</feature>
<dbReference type="AlphaFoldDB" id="A0AA88J494"/>
<feature type="domain" description="RING-type" evidence="7">
    <location>
        <begin position="54"/>
        <end position="95"/>
    </location>
</feature>
<organism evidence="8 9">
    <name type="scientific">Ficus carica</name>
    <name type="common">Common fig</name>
    <dbReference type="NCBI Taxonomy" id="3494"/>
    <lineage>
        <taxon>Eukaryota</taxon>
        <taxon>Viridiplantae</taxon>
        <taxon>Streptophyta</taxon>
        <taxon>Embryophyta</taxon>
        <taxon>Tracheophyta</taxon>
        <taxon>Spermatophyta</taxon>
        <taxon>Magnoliopsida</taxon>
        <taxon>eudicotyledons</taxon>
        <taxon>Gunneridae</taxon>
        <taxon>Pentapetalae</taxon>
        <taxon>rosids</taxon>
        <taxon>fabids</taxon>
        <taxon>Rosales</taxon>
        <taxon>Moraceae</taxon>
        <taxon>Ficeae</taxon>
        <taxon>Ficus</taxon>
    </lineage>
</organism>
<dbReference type="InterPro" id="IPR011011">
    <property type="entry name" value="Znf_FYVE_PHD"/>
</dbReference>
<keyword evidence="9" id="KW-1185">Reference proteome</keyword>
<feature type="compositionally biased region" description="Polar residues" evidence="5">
    <location>
        <begin position="332"/>
        <end position="348"/>
    </location>
</feature>
<evidence type="ECO:0000256" key="3">
    <source>
        <dbReference type="ARBA" id="ARBA00022833"/>
    </source>
</evidence>
<dbReference type="SUPFAM" id="SSF57850">
    <property type="entry name" value="RING/U-box"/>
    <property type="match status" value="1"/>
</dbReference>
<feature type="compositionally biased region" description="Basic and acidic residues" evidence="5">
    <location>
        <begin position="317"/>
        <end position="329"/>
    </location>
</feature>
<dbReference type="Proteomes" id="UP001187192">
    <property type="component" value="Unassembled WGS sequence"/>
</dbReference>
<dbReference type="PANTHER" id="PTHR47177">
    <property type="entry name" value="F18C1.6 PROTEIN"/>
    <property type="match status" value="1"/>
</dbReference>
<dbReference type="EMBL" id="BTGU01000116">
    <property type="protein sequence ID" value="GMN61700.1"/>
    <property type="molecule type" value="Genomic_DNA"/>
</dbReference>
<dbReference type="PROSITE" id="PS50016">
    <property type="entry name" value="ZF_PHD_2"/>
    <property type="match status" value="1"/>
</dbReference>
<gene>
    <name evidence="8" type="ORF">TIFTF001_030777</name>
</gene>
<dbReference type="InterPro" id="IPR001841">
    <property type="entry name" value="Znf_RING"/>
</dbReference>
<dbReference type="Pfam" id="PF00628">
    <property type="entry name" value="PHD"/>
    <property type="match status" value="1"/>
</dbReference>
<dbReference type="Pfam" id="PF13639">
    <property type="entry name" value="zf-RING_2"/>
    <property type="match status" value="1"/>
</dbReference>
<keyword evidence="2 4" id="KW-0863">Zinc-finger</keyword>
<dbReference type="InterPro" id="IPR013083">
    <property type="entry name" value="Znf_RING/FYVE/PHD"/>
</dbReference>
<comment type="caution">
    <text evidence="8">The sequence shown here is derived from an EMBL/GenBank/DDBJ whole genome shotgun (WGS) entry which is preliminary data.</text>
</comment>
<name>A0AA88J494_FICCA</name>
<feature type="region of interest" description="Disordered" evidence="5">
    <location>
        <begin position="256"/>
        <end position="275"/>
    </location>
</feature>
<keyword evidence="3" id="KW-0862">Zinc</keyword>
<sequence>MADESTDSDSSPRKRLKTSESSKVQSPKLKSKLEDEPYPENQSSAAENSAPRNCAICFLENGKAVRGEIDCCDHYFCFLCIMEWSKTESRCPMCRRRFASIRRPPKDGVFASERLIKIPVRDQALHYGDTTGSFDPYAEVLCNVCNSTRDESLLLLCDLCDSASHTYCAGLGFTAPEGDWFCHDCTISRAEHANSETNTEEDNQDATMPLALPNVVRQESHRRASEKRPSRVSSDSSRVIPPAAPRRRVILIDEVPGPGARTFPTAAKKSTESGARTLDRCRNVQSHIKALRENWNALRSGSLSFSSGSSKPRCYNQKHENNSVFKDRSGQVALSSAKSSQQSTNEDNVGSKDIDRAWKMFDIAKSKHCARGKTSSCLSSKLPPNKASGSKERTIVGSNHHMRKTQQFGYNSVGTTRMEKPSVYNLFEKEIKKHRLPELENEWSSRCITKVAAGCSSSLSTTFLPRFLEPSISKNTSSVRDSSCQKNRSISLEERVNQASSNGSEQNWPACSVSLEASDSFYVESELRASSRKVDLPNGSIKLKNGSTSTNGTRNDDAKSEIQSLVKLNLKLLSRDKQLGVAVFKEIARAATHTILAACGMEHQKKYGLCSFSSFKCSHDLLSEKIARSNIMPASCQQCFNGFVKDVVNSVVSEKVGAFPKNKYYQTDPKSDVLGLFIGDEAREDEGEDMEGSVALDNIGANGAG</sequence>
<feature type="compositionally biased region" description="Basic and acidic residues" evidence="5">
    <location>
        <begin position="218"/>
        <end position="229"/>
    </location>
</feature>
<dbReference type="GO" id="GO:0008270">
    <property type="term" value="F:zinc ion binding"/>
    <property type="evidence" value="ECO:0007669"/>
    <property type="project" value="UniProtKB-KW"/>
</dbReference>
<dbReference type="InterPro" id="IPR058746">
    <property type="entry name" value="Znf_RING-type_Topors"/>
</dbReference>
<protein>
    <submittedName>
        <fullName evidence="8">Uncharacterized protein</fullName>
    </submittedName>
</protein>
<feature type="region of interest" description="Disordered" evidence="5">
    <location>
        <begin position="684"/>
        <end position="705"/>
    </location>
</feature>
<feature type="domain" description="PHD-type" evidence="6">
    <location>
        <begin position="139"/>
        <end position="188"/>
    </location>
</feature>
<evidence type="ECO:0000259" key="6">
    <source>
        <dbReference type="PROSITE" id="PS50016"/>
    </source>
</evidence>
<evidence type="ECO:0000313" key="8">
    <source>
        <dbReference type="EMBL" id="GMN61700.1"/>
    </source>
</evidence>
<feature type="region of interest" description="Disordered" evidence="5">
    <location>
        <begin position="305"/>
        <end position="351"/>
    </location>
</feature>
<accession>A0AA88J494</accession>